<evidence type="ECO:0008006" key="3">
    <source>
        <dbReference type="Google" id="ProtNLM"/>
    </source>
</evidence>
<evidence type="ECO:0000313" key="1">
    <source>
        <dbReference type="EMBL" id="KAG0690454.1"/>
    </source>
</evidence>
<evidence type="ECO:0000313" key="2">
    <source>
        <dbReference type="Proteomes" id="UP000697127"/>
    </source>
</evidence>
<accession>A0A9P7BHS6</accession>
<name>A0A9P7BHS6_9ASCO</name>
<sequence length="86" mass="10026">MGNYEQQAPPNAYYQQVPPQYYQSQQQSQYYQQQQQPQYYQQQPQVIYVQQPQQQSSNNADFAATCLGSLCVCLSFNLLLNACLFI</sequence>
<dbReference type="AlphaFoldDB" id="A0A9P7BHS6"/>
<proteinExistence type="predicted"/>
<comment type="caution">
    <text evidence="1">The sequence shown here is derived from an EMBL/GenBank/DDBJ whole genome shotgun (WGS) entry which is preliminary data.</text>
</comment>
<protein>
    <recommendedName>
        <fullName evidence="3">Cysteine-rich transmembrane CYSTM domain-containing protein</fullName>
    </recommendedName>
</protein>
<keyword evidence="2" id="KW-1185">Reference proteome</keyword>
<gene>
    <name evidence="1" type="ORF">C6P40_002829</name>
</gene>
<dbReference type="EMBL" id="PUHW01000031">
    <property type="protein sequence ID" value="KAG0690454.1"/>
    <property type="molecule type" value="Genomic_DNA"/>
</dbReference>
<organism evidence="1 2">
    <name type="scientific">Pichia californica</name>
    <dbReference type="NCBI Taxonomy" id="460514"/>
    <lineage>
        <taxon>Eukaryota</taxon>
        <taxon>Fungi</taxon>
        <taxon>Dikarya</taxon>
        <taxon>Ascomycota</taxon>
        <taxon>Saccharomycotina</taxon>
        <taxon>Pichiomycetes</taxon>
        <taxon>Pichiales</taxon>
        <taxon>Pichiaceae</taxon>
        <taxon>Pichia</taxon>
    </lineage>
</organism>
<dbReference type="Proteomes" id="UP000697127">
    <property type="component" value="Unassembled WGS sequence"/>
</dbReference>
<reference evidence="1" key="1">
    <citation type="submission" date="2020-11" db="EMBL/GenBank/DDBJ databases">
        <title>Kefir isolates.</title>
        <authorList>
            <person name="Marcisauskas S."/>
            <person name="Kim Y."/>
            <person name="Blasche S."/>
        </authorList>
    </citation>
    <scope>NUCLEOTIDE SEQUENCE</scope>
    <source>
        <strain evidence="1">Olga-1</strain>
    </source>
</reference>